<feature type="region of interest" description="Disordered" evidence="5">
    <location>
        <begin position="621"/>
        <end position="659"/>
    </location>
</feature>
<dbReference type="InterPro" id="IPR000971">
    <property type="entry name" value="Globin"/>
</dbReference>
<dbReference type="InterPro" id="IPR001199">
    <property type="entry name" value="Cyt_B5-like_heme/steroid-bd"/>
</dbReference>
<accession>A0A1Q9E5W7</accession>
<dbReference type="GO" id="GO:0005216">
    <property type="term" value="F:monoatomic ion channel activity"/>
    <property type="evidence" value="ECO:0007669"/>
    <property type="project" value="InterPro"/>
</dbReference>
<feature type="domain" description="Cytochrome b5 heme-binding" evidence="7">
    <location>
        <begin position="1449"/>
        <end position="1529"/>
    </location>
</feature>
<feature type="transmembrane region" description="Helical" evidence="6">
    <location>
        <begin position="1207"/>
        <end position="1225"/>
    </location>
</feature>
<evidence type="ECO:0000256" key="2">
    <source>
        <dbReference type="ARBA" id="ARBA00022723"/>
    </source>
</evidence>
<dbReference type="InterPro" id="IPR036400">
    <property type="entry name" value="Cyt_B5-like_heme/steroid_sf"/>
</dbReference>
<organism evidence="8 9">
    <name type="scientific">Symbiodinium microadriaticum</name>
    <name type="common">Dinoflagellate</name>
    <name type="synonym">Zooxanthella microadriatica</name>
    <dbReference type="NCBI Taxonomy" id="2951"/>
    <lineage>
        <taxon>Eukaryota</taxon>
        <taxon>Sar</taxon>
        <taxon>Alveolata</taxon>
        <taxon>Dinophyceae</taxon>
        <taxon>Suessiales</taxon>
        <taxon>Symbiodiniaceae</taxon>
        <taxon>Symbiodinium</taxon>
    </lineage>
</organism>
<protein>
    <submittedName>
        <fullName evidence="8">Delta(5) fatty acid desaturase A</fullName>
    </submittedName>
</protein>
<keyword evidence="3" id="KW-0677">Repeat</keyword>
<dbReference type="GO" id="GO:0005886">
    <property type="term" value="C:plasma membrane"/>
    <property type="evidence" value="ECO:0007669"/>
    <property type="project" value="TreeGrafter"/>
</dbReference>
<dbReference type="Proteomes" id="UP000186817">
    <property type="component" value="Unassembled WGS sequence"/>
</dbReference>
<evidence type="ECO:0000256" key="3">
    <source>
        <dbReference type="ARBA" id="ARBA00022737"/>
    </source>
</evidence>
<evidence type="ECO:0000256" key="5">
    <source>
        <dbReference type="SAM" id="MobiDB-lite"/>
    </source>
</evidence>
<dbReference type="SUPFAM" id="SSF46458">
    <property type="entry name" value="Globin-like"/>
    <property type="match status" value="3"/>
</dbReference>
<dbReference type="PROSITE" id="PS50255">
    <property type="entry name" value="CYTOCHROME_B5_2"/>
    <property type="match status" value="1"/>
</dbReference>
<gene>
    <name evidence="8" type="primary">fadA</name>
    <name evidence="8" type="ORF">AK812_SmicGene14334</name>
</gene>
<keyword evidence="2" id="KW-0479">Metal-binding</keyword>
<feature type="compositionally biased region" description="Polar residues" evidence="5">
    <location>
        <begin position="91"/>
        <end position="109"/>
    </location>
</feature>
<evidence type="ECO:0000313" key="8">
    <source>
        <dbReference type="EMBL" id="OLQ02798.1"/>
    </source>
</evidence>
<dbReference type="InterPro" id="IPR018506">
    <property type="entry name" value="Cyt_B5_heme-BS"/>
</dbReference>
<dbReference type="Gene3D" id="3.10.120.10">
    <property type="entry name" value="Cytochrome b5-like heme/steroid binding domain"/>
    <property type="match status" value="1"/>
</dbReference>
<evidence type="ECO:0000313" key="9">
    <source>
        <dbReference type="Proteomes" id="UP000186817"/>
    </source>
</evidence>
<proteinExistence type="predicted"/>
<keyword evidence="6" id="KW-1133">Transmembrane helix</keyword>
<keyword evidence="1" id="KW-0349">Heme</keyword>
<dbReference type="OrthoDB" id="434054at2759"/>
<name>A0A1Q9E5W7_SYMMI</name>
<dbReference type="GO" id="GO:0046872">
    <property type="term" value="F:metal ion binding"/>
    <property type="evidence" value="ECO:0007669"/>
    <property type="project" value="UniProtKB-KW"/>
</dbReference>
<dbReference type="GO" id="GO:0020037">
    <property type="term" value="F:heme binding"/>
    <property type="evidence" value="ECO:0007669"/>
    <property type="project" value="InterPro"/>
</dbReference>
<comment type="caution">
    <text evidence="8">The sequence shown here is derived from an EMBL/GenBank/DDBJ whole genome shotgun (WGS) entry which is preliminary data.</text>
</comment>
<evidence type="ECO:0000259" key="7">
    <source>
        <dbReference type="PROSITE" id="PS50255"/>
    </source>
</evidence>
<dbReference type="PROSITE" id="PS00191">
    <property type="entry name" value="CYTOCHROME_B5_1"/>
    <property type="match status" value="1"/>
</dbReference>
<dbReference type="InterPro" id="IPR009050">
    <property type="entry name" value="Globin-like_sf"/>
</dbReference>
<dbReference type="GO" id="GO:0098703">
    <property type="term" value="P:calcium ion import across plasma membrane"/>
    <property type="evidence" value="ECO:0007669"/>
    <property type="project" value="TreeGrafter"/>
</dbReference>
<feature type="compositionally biased region" description="Polar residues" evidence="5">
    <location>
        <begin position="628"/>
        <end position="637"/>
    </location>
</feature>
<feature type="region of interest" description="Disordered" evidence="5">
    <location>
        <begin position="90"/>
        <end position="113"/>
    </location>
</feature>
<dbReference type="GO" id="GO:0019825">
    <property type="term" value="F:oxygen binding"/>
    <property type="evidence" value="ECO:0007669"/>
    <property type="project" value="InterPro"/>
</dbReference>
<dbReference type="InterPro" id="IPR044399">
    <property type="entry name" value="Mb-like_M"/>
</dbReference>
<sequence length="1577" mass="174148">MPAVPRLASQVRRSLEGKIQTILGNGADNPHYPNLVAPEASADLNLGLHVLDEKNQTMSVAMALHSHAAPRPGAAKPLAVLEEEDLLNSRGVETSPNRQISAATSTSSGVKEMPVLSTSRGLMSRQNFQQEMWSPEEAAHKQRVIPLLSPSLDLLSRSEPGVFGQIFYQNLFQNPEHAKSFKLLFAGKDMERTTNAFGRIPCEMLRLLMLPSKGLMVLETLSLALRHVDYGAQREHNEVFQRSFLRALSQFLIREGGVWDADVSDGWSWVYGTFSDELLSALEGVKPKVEAVRSSWNQVITKSVMRSEFSDDSHTSGTTQISSRRHSVSGRTIASMHGTGGLLGGGRRKSLQKRSTLNAEMSNEDGVDGRQKALFSVGAAMARRLEEGIAQSKEKTKFVWSEKHGQKLGTALELVVSTATRPKELERNLFRLAQRHVELGVKPAHLKVFESCLFDLLAANLPATAFESAQLAWKWLWDIVERTFVQVLVNWETMQTSLTASWEVISQRADSPVKVARTFHNTLLDRVMVFRSMFKRRDAFYAGQFGNRDLGPCAASMSCSLADTKGHSLGEGELSGHLNIRNMAAHVVGNTFLDLEDAPSLAEQIRGLRRVSSCPVLERHREAHVEDNAQTVQTPVSPKSPLSEPHVQDQGKEQIDQTDQAAARTRLSSSAKMFQPKPVATVPAPSTTYFAAPPSRTYAMQGVQSQMLPSQPSMWAWSQQFQSLPGTCESPNQKGLLLSTASPSVSKPKVILGSAALPSVGSGGHATGKTGPSKAFSIRVTEALALVFAKALQLLVDCVHDSSLIETELEKISVMHCKFDLQAWHFEIFGQILLETLAEAGGQAWCNDYTEAWSMLYGMASQTFLEAIDSSRTSLCSALLQGSTKKVKEALSKAPRGERAASALQVGVGRRQLSPLLWALRDMHLEVLEILLSDILTIRADRQCFYYGVDDLWKRCPAILDALVEFAPHLLEPLLDGHMWVSRETTDGLRRVNLWVQYIYGNPEELEHVFAGPLGTLVERLPETHIEVFRHPVIAETVNLKWHQFGRRRLIAVSVQQITCLISYLVVSMSGDLSLWLRLCACALWGTITAIQLAHGCYIATWEACTQRCTSLDFKFCRLKVPRSLCQFFVQLRLVCCLLSLLLIETMVVNCFYSSSDARCLEGDHASPRVLSASVAFLQWIQMAELFKLHGKMAAVVLLGKAMMEDALRFMMGLGLWLIAVGASLHKLQDDETRPQNGFSSAYNLFAHVLGVGTDTDLTYYESSEAFDTVVRIVYLGALWVSVVPILNVLIAAMVSTYSKAESMTLGLAIKARAGFVLRMEDMLRFKRRLHFFKDAGFDTALAFSEHDRGPSGGISMMCDTLQLKEHGSFGRRVGAVLFFSGETGTDQPWPSHDIPLLVNHVNTVSEKLPSQELHRELLSELRVIRDATSRARAASASREPVAAPPVEVTLQTLAAVAEASTDQHCFLAVEGRIYDVGAYLPNHPGGSSVLTSGRGKDVSELFRAAHPQLVRAREALAQLPALCAGHLVQRRCPGRERSDEDLRLKAAQVCPEDGRPEARQKLPHKVAEQLRVISYA</sequence>
<evidence type="ECO:0000256" key="1">
    <source>
        <dbReference type="ARBA" id="ARBA00022617"/>
    </source>
</evidence>
<dbReference type="SMART" id="SM01117">
    <property type="entry name" value="Cyt-b5"/>
    <property type="match status" value="1"/>
</dbReference>
<reference evidence="8 9" key="1">
    <citation type="submission" date="2016-02" db="EMBL/GenBank/DDBJ databases">
        <title>Genome analysis of coral dinoflagellate symbionts highlights evolutionary adaptations to a symbiotic lifestyle.</title>
        <authorList>
            <person name="Aranda M."/>
            <person name="Li Y."/>
            <person name="Liew Y.J."/>
            <person name="Baumgarten S."/>
            <person name="Simakov O."/>
            <person name="Wilson M."/>
            <person name="Piel J."/>
            <person name="Ashoor H."/>
            <person name="Bougouffa S."/>
            <person name="Bajic V.B."/>
            <person name="Ryu T."/>
            <person name="Ravasi T."/>
            <person name="Bayer T."/>
            <person name="Micklem G."/>
            <person name="Kim H."/>
            <person name="Bhak J."/>
            <person name="Lajeunesse T.C."/>
            <person name="Voolstra C.R."/>
        </authorList>
    </citation>
    <scope>NUCLEOTIDE SEQUENCE [LARGE SCALE GENOMIC DNA]</scope>
    <source>
        <strain evidence="8 9">CCMP2467</strain>
    </source>
</reference>
<keyword evidence="9" id="KW-1185">Reference proteome</keyword>
<feature type="region of interest" description="Disordered" evidence="5">
    <location>
        <begin position="307"/>
        <end position="365"/>
    </location>
</feature>
<dbReference type="PANTHER" id="PTHR10582">
    <property type="entry name" value="TRANSIENT RECEPTOR POTENTIAL ION CHANNEL PROTEIN"/>
    <property type="match status" value="1"/>
</dbReference>
<feature type="compositionally biased region" description="Basic and acidic residues" evidence="5">
    <location>
        <begin position="646"/>
        <end position="655"/>
    </location>
</feature>
<dbReference type="Pfam" id="PF00173">
    <property type="entry name" value="Cyt-b5"/>
    <property type="match status" value="1"/>
</dbReference>
<dbReference type="SUPFAM" id="SSF55856">
    <property type="entry name" value="Cytochrome b5-like heme/steroid binding domain"/>
    <property type="match status" value="1"/>
</dbReference>
<evidence type="ECO:0000256" key="6">
    <source>
        <dbReference type="SAM" id="Phobius"/>
    </source>
</evidence>
<dbReference type="EMBL" id="LSRX01000254">
    <property type="protein sequence ID" value="OLQ02798.1"/>
    <property type="molecule type" value="Genomic_DNA"/>
</dbReference>
<keyword evidence="6" id="KW-0812">Transmembrane</keyword>
<dbReference type="InterPro" id="IPR012292">
    <property type="entry name" value="Globin/Proto"/>
</dbReference>
<keyword evidence="4" id="KW-0408">Iron</keyword>
<dbReference type="Gene3D" id="1.10.490.10">
    <property type="entry name" value="Globins"/>
    <property type="match status" value="3"/>
</dbReference>
<feature type="transmembrane region" description="Helical" evidence="6">
    <location>
        <begin position="1273"/>
        <end position="1295"/>
    </location>
</feature>
<dbReference type="Pfam" id="PF00042">
    <property type="entry name" value="Globin"/>
    <property type="match status" value="2"/>
</dbReference>
<dbReference type="InterPro" id="IPR024862">
    <property type="entry name" value="TRPV"/>
</dbReference>
<evidence type="ECO:0000256" key="4">
    <source>
        <dbReference type="ARBA" id="ARBA00023004"/>
    </source>
</evidence>
<dbReference type="PANTHER" id="PTHR10582:SF2">
    <property type="entry name" value="INACTIVE"/>
    <property type="match status" value="1"/>
</dbReference>
<dbReference type="CDD" id="cd01040">
    <property type="entry name" value="Mb-like"/>
    <property type="match status" value="2"/>
</dbReference>
<keyword evidence="6" id="KW-0472">Membrane</keyword>